<dbReference type="EnsemblMetazoa" id="CapteT205049">
    <property type="protein sequence ID" value="CapteP205049"/>
    <property type="gene ID" value="CapteG205049"/>
</dbReference>
<dbReference type="Proteomes" id="UP000014760">
    <property type="component" value="Unassembled WGS sequence"/>
</dbReference>
<evidence type="ECO:0000313" key="3">
    <source>
        <dbReference type="EMBL" id="ELT90271.1"/>
    </source>
</evidence>
<gene>
    <name evidence="3" type="ORF">CAPTEDRAFT_205049</name>
</gene>
<dbReference type="SUPFAM" id="SSF47473">
    <property type="entry name" value="EF-hand"/>
    <property type="match status" value="1"/>
</dbReference>
<dbReference type="InterPro" id="IPR011992">
    <property type="entry name" value="EF-hand-dom_pair"/>
</dbReference>
<evidence type="ECO:0000256" key="1">
    <source>
        <dbReference type="ARBA" id="ARBA00022837"/>
    </source>
</evidence>
<feature type="domain" description="EF-hand" evidence="2">
    <location>
        <begin position="3"/>
        <end position="38"/>
    </location>
</feature>
<evidence type="ECO:0000313" key="4">
    <source>
        <dbReference type="EnsemblMetazoa" id="CapteP205049"/>
    </source>
</evidence>
<dbReference type="HOGENOM" id="CLU_1827148_0_0_1"/>
<proteinExistence type="predicted"/>
<dbReference type="AlphaFoldDB" id="R7TFF3"/>
<protein>
    <recommendedName>
        <fullName evidence="2">EF-hand domain-containing protein</fullName>
    </recommendedName>
</protein>
<dbReference type="Gene3D" id="1.10.238.10">
    <property type="entry name" value="EF-hand"/>
    <property type="match status" value="1"/>
</dbReference>
<dbReference type="PROSITE" id="PS00018">
    <property type="entry name" value="EF_HAND_1"/>
    <property type="match status" value="1"/>
</dbReference>
<name>R7TFF3_CAPTE</name>
<reference evidence="5" key="1">
    <citation type="submission" date="2012-12" db="EMBL/GenBank/DDBJ databases">
        <authorList>
            <person name="Hellsten U."/>
            <person name="Grimwood J."/>
            <person name="Chapman J.A."/>
            <person name="Shapiro H."/>
            <person name="Aerts A."/>
            <person name="Otillar R.P."/>
            <person name="Terry A.Y."/>
            <person name="Boore J.L."/>
            <person name="Simakov O."/>
            <person name="Marletaz F."/>
            <person name="Cho S.-J."/>
            <person name="Edsinger-Gonzales E."/>
            <person name="Havlak P."/>
            <person name="Kuo D.-H."/>
            <person name="Larsson T."/>
            <person name="Lv J."/>
            <person name="Arendt D."/>
            <person name="Savage R."/>
            <person name="Osoegawa K."/>
            <person name="de Jong P."/>
            <person name="Lindberg D.R."/>
            <person name="Seaver E.C."/>
            <person name="Weisblat D.A."/>
            <person name="Putnam N.H."/>
            <person name="Grigoriev I.V."/>
            <person name="Rokhsar D.S."/>
        </authorList>
    </citation>
    <scope>NUCLEOTIDE SEQUENCE</scope>
    <source>
        <strain evidence="5">I ESC-2004</strain>
    </source>
</reference>
<accession>R7TFF3</accession>
<dbReference type="EMBL" id="KB310993">
    <property type="protein sequence ID" value="ELT90271.1"/>
    <property type="molecule type" value="Genomic_DNA"/>
</dbReference>
<dbReference type="EMBL" id="AMQN01003117">
    <property type="status" value="NOT_ANNOTATED_CDS"/>
    <property type="molecule type" value="Genomic_DNA"/>
</dbReference>
<dbReference type="Pfam" id="PF00036">
    <property type="entry name" value="EF-hand_1"/>
    <property type="match status" value="1"/>
</dbReference>
<keyword evidence="1" id="KW-0106">Calcium</keyword>
<dbReference type="PROSITE" id="PS50222">
    <property type="entry name" value="EF_HAND_2"/>
    <property type="match status" value="1"/>
</dbReference>
<reference evidence="4" key="3">
    <citation type="submission" date="2015-06" db="UniProtKB">
        <authorList>
            <consortium name="EnsemblMetazoa"/>
        </authorList>
    </citation>
    <scope>IDENTIFICATION</scope>
</reference>
<dbReference type="SMART" id="SM00054">
    <property type="entry name" value="EFh"/>
    <property type="match status" value="1"/>
</dbReference>
<dbReference type="GO" id="GO:0005509">
    <property type="term" value="F:calcium ion binding"/>
    <property type="evidence" value="ECO:0007669"/>
    <property type="project" value="InterPro"/>
</dbReference>
<dbReference type="InterPro" id="IPR018247">
    <property type="entry name" value="EF_Hand_1_Ca_BS"/>
</dbReference>
<keyword evidence="5" id="KW-1185">Reference proteome</keyword>
<evidence type="ECO:0000313" key="5">
    <source>
        <dbReference type="Proteomes" id="UP000014760"/>
    </source>
</evidence>
<dbReference type="InterPro" id="IPR002048">
    <property type="entry name" value="EF_hand_dom"/>
</dbReference>
<sequence>MATAYKDWGVIFKRADKDKNGVIDFGELKEALGNYGYRESEAKIKELFHKEEEEDENIRVSRIEFTKIMNSLSDETHVSILIRKSMSNKSNQSPAQLEAVIDELNCIMAPEVEIDRLKKVLKENRAITDANSFVDAYLNCK</sequence>
<dbReference type="CDD" id="cd00051">
    <property type="entry name" value="EFh"/>
    <property type="match status" value="1"/>
</dbReference>
<evidence type="ECO:0000259" key="2">
    <source>
        <dbReference type="PROSITE" id="PS50222"/>
    </source>
</evidence>
<reference evidence="3 5" key="2">
    <citation type="journal article" date="2013" name="Nature">
        <title>Insights into bilaterian evolution from three spiralian genomes.</title>
        <authorList>
            <person name="Simakov O."/>
            <person name="Marletaz F."/>
            <person name="Cho S.J."/>
            <person name="Edsinger-Gonzales E."/>
            <person name="Havlak P."/>
            <person name="Hellsten U."/>
            <person name="Kuo D.H."/>
            <person name="Larsson T."/>
            <person name="Lv J."/>
            <person name="Arendt D."/>
            <person name="Savage R."/>
            <person name="Osoegawa K."/>
            <person name="de Jong P."/>
            <person name="Grimwood J."/>
            <person name="Chapman J.A."/>
            <person name="Shapiro H."/>
            <person name="Aerts A."/>
            <person name="Otillar R.P."/>
            <person name="Terry A.Y."/>
            <person name="Boore J.L."/>
            <person name="Grigoriev I.V."/>
            <person name="Lindberg D.R."/>
            <person name="Seaver E.C."/>
            <person name="Weisblat D.A."/>
            <person name="Putnam N.H."/>
            <person name="Rokhsar D.S."/>
        </authorList>
    </citation>
    <scope>NUCLEOTIDE SEQUENCE</scope>
    <source>
        <strain evidence="3 5">I ESC-2004</strain>
    </source>
</reference>
<organism evidence="3">
    <name type="scientific">Capitella teleta</name>
    <name type="common">Polychaete worm</name>
    <dbReference type="NCBI Taxonomy" id="283909"/>
    <lineage>
        <taxon>Eukaryota</taxon>
        <taxon>Metazoa</taxon>
        <taxon>Spiralia</taxon>
        <taxon>Lophotrochozoa</taxon>
        <taxon>Annelida</taxon>
        <taxon>Polychaeta</taxon>
        <taxon>Sedentaria</taxon>
        <taxon>Scolecida</taxon>
        <taxon>Capitellidae</taxon>
        <taxon>Capitella</taxon>
    </lineage>
</organism>